<dbReference type="Gramene" id="TuG1812G0300002833.01.T02">
    <property type="protein sequence ID" value="TuG1812G0300002833.01.T02"/>
    <property type="gene ID" value="TuG1812G0300002833.01"/>
</dbReference>
<proteinExistence type="predicted"/>
<keyword evidence="3" id="KW-1185">Reference proteome</keyword>
<accession>A0A8R7TWK8</accession>
<name>A0A8R7TWK8_TRIUA</name>
<dbReference type="EnsemblPlants" id="TuG1812G0300002833.01.T01">
    <property type="protein sequence ID" value="TuG1812G0300002833.01.T01"/>
    <property type="gene ID" value="TuG1812G0300002833.01"/>
</dbReference>
<protein>
    <submittedName>
        <fullName evidence="2">Uncharacterized protein</fullName>
    </submittedName>
</protein>
<sequence>MGPRQADACDRSTGGAEQPSRAGRRNACDPTFAVACSAFRWWGAWNPRRRHEAVARALNHALSIRVSFVGDSIIKLQFLHAITGNGFLARWSLLAVGLLFAGSA</sequence>
<reference evidence="2" key="2">
    <citation type="submission" date="2018-03" db="EMBL/GenBank/DDBJ databases">
        <title>The Triticum urartu genome reveals the dynamic nature of wheat genome evolution.</title>
        <authorList>
            <person name="Ling H."/>
            <person name="Ma B."/>
            <person name="Shi X."/>
            <person name="Liu H."/>
            <person name="Dong L."/>
            <person name="Sun H."/>
            <person name="Cao Y."/>
            <person name="Gao Q."/>
            <person name="Zheng S."/>
            <person name="Li Y."/>
            <person name="Yu Y."/>
            <person name="Du H."/>
            <person name="Qi M."/>
            <person name="Li Y."/>
            <person name="Yu H."/>
            <person name="Cui Y."/>
            <person name="Wang N."/>
            <person name="Chen C."/>
            <person name="Wu H."/>
            <person name="Zhao Y."/>
            <person name="Zhang J."/>
            <person name="Li Y."/>
            <person name="Zhou W."/>
            <person name="Zhang B."/>
            <person name="Hu W."/>
            <person name="Eijk M."/>
            <person name="Tang J."/>
            <person name="Witsenboer H."/>
            <person name="Zhao S."/>
            <person name="Li Z."/>
            <person name="Zhang A."/>
            <person name="Wang D."/>
            <person name="Liang C."/>
        </authorList>
    </citation>
    <scope>NUCLEOTIDE SEQUENCE [LARGE SCALE GENOMIC DNA]</scope>
    <source>
        <strain evidence="2">cv. G1812</strain>
    </source>
</reference>
<dbReference type="Proteomes" id="UP000015106">
    <property type="component" value="Chromosome 3"/>
</dbReference>
<evidence type="ECO:0000313" key="3">
    <source>
        <dbReference type="Proteomes" id="UP000015106"/>
    </source>
</evidence>
<dbReference type="EnsemblPlants" id="TuG1812G0300002833.01.T02">
    <property type="protein sequence ID" value="TuG1812G0300002833.01.T02"/>
    <property type="gene ID" value="TuG1812G0300002833.01"/>
</dbReference>
<feature type="region of interest" description="Disordered" evidence="1">
    <location>
        <begin position="1"/>
        <end position="26"/>
    </location>
</feature>
<evidence type="ECO:0000313" key="2">
    <source>
        <dbReference type="EnsemblPlants" id="TuG1812G0300002833.01.T01"/>
    </source>
</evidence>
<organism evidence="2 3">
    <name type="scientific">Triticum urartu</name>
    <name type="common">Red wild einkorn</name>
    <name type="synonym">Crithodium urartu</name>
    <dbReference type="NCBI Taxonomy" id="4572"/>
    <lineage>
        <taxon>Eukaryota</taxon>
        <taxon>Viridiplantae</taxon>
        <taxon>Streptophyta</taxon>
        <taxon>Embryophyta</taxon>
        <taxon>Tracheophyta</taxon>
        <taxon>Spermatophyta</taxon>
        <taxon>Magnoliopsida</taxon>
        <taxon>Liliopsida</taxon>
        <taxon>Poales</taxon>
        <taxon>Poaceae</taxon>
        <taxon>BOP clade</taxon>
        <taxon>Pooideae</taxon>
        <taxon>Triticodae</taxon>
        <taxon>Triticeae</taxon>
        <taxon>Triticinae</taxon>
        <taxon>Triticum</taxon>
    </lineage>
</organism>
<dbReference type="Gramene" id="TuG1812G0300002833.01.T01">
    <property type="protein sequence ID" value="TuG1812G0300002833.01.T01"/>
    <property type="gene ID" value="TuG1812G0300002833.01"/>
</dbReference>
<reference evidence="2" key="3">
    <citation type="submission" date="2022-06" db="UniProtKB">
        <authorList>
            <consortium name="EnsemblPlants"/>
        </authorList>
    </citation>
    <scope>IDENTIFICATION</scope>
</reference>
<reference evidence="3" key="1">
    <citation type="journal article" date="2013" name="Nature">
        <title>Draft genome of the wheat A-genome progenitor Triticum urartu.</title>
        <authorList>
            <person name="Ling H.Q."/>
            <person name="Zhao S."/>
            <person name="Liu D."/>
            <person name="Wang J."/>
            <person name="Sun H."/>
            <person name="Zhang C."/>
            <person name="Fan H."/>
            <person name="Li D."/>
            <person name="Dong L."/>
            <person name="Tao Y."/>
            <person name="Gao C."/>
            <person name="Wu H."/>
            <person name="Li Y."/>
            <person name="Cui Y."/>
            <person name="Guo X."/>
            <person name="Zheng S."/>
            <person name="Wang B."/>
            <person name="Yu K."/>
            <person name="Liang Q."/>
            <person name="Yang W."/>
            <person name="Lou X."/>
            <person name="Chen J."/>
            <person name="Feng M."/>
            <person name="Jian J."/>
            <person name="Zhang X."/>
            <person name="Luo G."/>
            <person name="Jiang Y."/>
            <person name="Liu J."/>
            <person name="Wang Z."/>
            <person name="Sha Y."/>
            <person name="Zhang B."/>
            <person name="Wu H."/>
            <person name="Tang D."/>
            <person name="Shen Q."/>
            <person name="Xue P."/>
            <person name="Zou S."/>
            <person name="Wang X."/>
            <person name="Liu X."/>
            <person name="Wang F."/>
            <person name="Yang Y."/>
            <person name="An X."/>
            <person name="Dong Z."/>
            <person name="Zhang K."/>
            <person name="Zhang X."/>
            <person name="Luo M.C."/>
            <person name="Dvorak J."/>
            <person name="Tong Y."/>
            <person name="Wang J."/>
            <person name="Yang H."/>
            <person name="Li Z."/>
            <person name="Wang D."/>
            <person name="Zhang A."/>
            <person name="Wang J."/>
        </authorList>
    </citation>
    <scope>NUCLEOTIDE SEQUENCE</scope>
    <source>
        <strain evidence="3">cv. G1812</strain>
    </source>
</reference>
<dbReference type="AlphaFoldDB" id="A0A8R7TWK8"/>
<evidence type="ECO:0000256" key="1">
    <source>
        <dbReference type="SAM" id="MobiDB-lite"/>
    </source>
</evidence>